<evidence type="ECO:0000256" key="1">
    <source>
        <dbReference type="SAM" id="Phobius"/>
    </source>
</evidence>
<gene>
    <name evidence="2" type="ORF">ELS17_08325</name>
</gene>
<keyword evidence="1" id="KW-0812">Transmembrane</keyword>
<proteinExistence type="predicted"/>
<keyword evidence="1" id="KW-0472">Membrane</keyword>
<accession>A0A482Y5J6</accession>
<reference evidence="2 3" key="1">
    <citation type="submission" date="2019-02" db="EMBL/GenBank/DDBJ databases">
        <title>Genome analysis provides insights into bioremediation potentialities and Haloocin production by Natrinema altunense strain 4.1R isolated from Chott Douz in Tunisian desert.</title>
        <authorList>
            <person name="Najjari A."/>
            <person name="Youssef N."/>
            <person name="Ben Dhia O."/>
            <person name="Ferjani R."/>
            <person name="El Hidri D."/>
            <person name="Ouzari H.I."/>
            <person name="Cherif A."/>
        </authorList>
    </citation>
    <scope>NUCLEOTIDE SEQUENCE [LARGE SCALE GENOMIC DNA]</scope>
    <source>
        <strain evidence="2 3">4.1R</strain>
    </source>
</reference>
<comment type="caution">
    <text evidence="2">The sequence shown here is derived from an EMBL/GenBank/DDBJ whole genome shotgun (WGS) entry which is preliminary data.</text>
</comment>
<organism evidence="2 3">
    <name type="scientific">Natrinema altunense</name>
    <dbReference type="NCBI Taxonomy" id="222984"/>
    <lineage>
        <taxon>Archaea</taxon>
        <taxon>Methanobacteriati</taxon>
        <taxon>Methanobacteriota</taxon>
        <taxon>Stenosarchaea group</taxon>
        <taxon>Halobacteria</taxon>
        <taxon>Halobacteriales</taxon>
        <taxon>Natrialbaceae</taxon>
        <taxon>Natrinema</taxon>
    </lineage>
</organism>
<sequence length="76" mass="8470">MLLGLVTDSARVLVVAFYLYNDDLAMLTVTSLLLGSILITMLLGDLQQAGIGFRVTGRVVGAMEVWRRYVLYTSEW</sequence>
<dbReference type="OrthoDB" id="381313at2157"/>
<protein>
    <submittedName>
        <fullName evidence="2">Uncharacterized protein</fullName>
    </submittedName>
</protein>
<dbReference type="Proteomes" id="UP000292704">
    <property type="component" value="Unassembled WGS sequence"/>
</dbReference>
<dbReference type="AlphaFoldDB" id="A0A482Y5J6"/>
<name>A0A482Y5J6_9EURY</name>
<dbReference type="EMBL" id="SHMR01000001">
    <property type="protein sequence ID" value="RZH69415.1"/>
    <property type="molecule type" value="Genomic_DNA"/>
</dbReference>
<evidence type="ECO:0000313" key="2">
    <source>
        <dbReference type="EMBL" id="RZH69415.1"/>
    </source>
</evidence>
<dbReference type="RefSeq" id="WP_130170258.1">
    <property type="nucleotide sequence ID" value="NZ_SHMR01000001.1"/>
</dbReference>
<evidence type="ECO:0000313" key="3">
    <source>
        <dbReference type="Proteomes" id="UP000292704"/>
    </source>
</evidence>
<feature type="transmembrane region" description="Helical" evidence="1">
    <location>
        <begin position="24"/>
        <end position="44"/>
    </location>
</feature>
<keyword evidence="1" id="KW-1133">Transmembrane helix</keyword>